<feature type="region of interest" description="Disordered" evidence="15">
    <location>
        <begin position="25"/>
        <end position="55"/>
    </location>
</feature>
<evidence type="ECO:0000256" key="5">
    <source>
        <dbReference type="ARBA" id="ARBA00011245"/>
    </source>
</evidence>
<evidence type="ECO:0000256" key="4">
    <source>
        <dbReference type="ARBA" id="ARBA00006206"/>
    </source>
</evidence>
<feature type="chain" id="PRO_5037427510" description="Aldose 1-epimerase" evidence="16">
    <location>
        <begin position="28"/>
        <end position="393"/>
    </location>
</feature>
<evidence type="ECO:0000313" key="18">
    <source>
        <dbReference type="Proteomes" id="UP000659388"/>
    </source>
</evidence>
<dbReference type="GO" id="GO:0005737">
    <property type="term" value="C:cytoplasm"/>
    <property type="evidence" value="ECO:0007669"/>
    <property type="project" value="UniProtKB-SubCell"/>
</dbReference>
<evidence type="ECO:0000256" key="9">
    <source>
        <dbReference type="ARBA" id="ARBA00023235"/>
    </source>
</evidence>
<comment type="subunit">
    <text evidence="5">Monomer.</text>
</comment>
<dbReference type="AlphaFoldDB" id="A0A937F6T6"/>
<dbReference type="EC" id="5.1.3.3" evidence="11"/>
<evidence type="ECO:0000256" key="10">
    <source>
        <dbReference type="ARBA" id="ARBA00023277"/>
    </source>
</evidence>
<dbReference type="SUPFAM" id="SSF74650">
    <property type="entry name" value="Galactose mutarotase-like"/>
    <property type="match status" value="1"/>
</dbReference>
<dbReference type="Pfam" id="PF01263">
    <property type="entry name" value="Aldose_epim"/>
    <property type="match status" value="1"/>
</dbReference>
<dbReference type="PANTHER" id="PTHR10091:SF0">
    <property type="entry name" value="GALACTOSE MUTAROTASE"/>
    <property type="match status" value="1"/>
</dbReference>
<dbReference type="GO" id="GO:0033499">
    <property type="term" value="P:galactose catabolic process via UDP-galactose, Leloir pathway"/>
    <property type="evidence" value="ECO:0007669"/>
    <property type="project" value="TreeGrafter"/>
</dbReference>
<evidence type="ECO:0000256" key="12">
    <source>
        <dbReference type="PIRSR" id="PIRSR005096-1"/>
    </source>
</evidence>
<dbReference type="InterPro" id="IPR008183">
    <property type="entry name" value="Aldose_1/G6P_1-epimerase"/>
</dbReference>
<keyword evidence="18" id="KW-1185">Reference proteome</keyword>
<feature type="binding site" evidence="14">
    <location>
        <begin position="222"/>
        <end position="224"/>
    </location>
    <ligand>
        <name>beta-D-galactose</name>
        <dbReference type="ChEBI" id="CHEBI:27667"/>
    </ligand>
</feature>
<comment type="caution">
    <text evidence="17">The sequence shown here is derived from an EMBL/GenBank/DDBJ whole genome shotgun (WGS) entry which is preliminary data.</text>
</comment>
<evidence type="ECO:0000256" key="6">
    <source>
        <dbReference type="ARBA" id="ARBA00022490"/>
    </source>
</evidence>
<feature type="binding site" evidence="13">
    <location>
        <position position="294"/>
    </location>
    <ligand>
        <name>beta-D-galactose</name>
        <dbReference type="ChEBI" id="CHEBI:27667"/>
    </ligand>
</feature>
<keyword evidence="9 11" id="KW-0413">Isomerase</keyword>
<dbReference type="PANTHER" id="PTHR10091">
    <property type="entry name" value="ALDOSE-1-EPIMERASE"/>
    <property type="match status" value="1"/>
</dbReference>
<dbReference type="InterPro" id="IPR047215">
    <property type="entry name" value="Galactose_mutarotase-like"/>
</dbReference>
<dbReference type="RefSeq" id="WP_202243877.1">
    <property type="nucleotide sequence ID" value="NZ_JAESIY010000004.1"/>
</dbReference>
<feature type="binding site" evidence="14">
    <location>
        <begin position="122"/>
        <end position="123"/>
    </location>
    <ligand>
        <name>beta-D-galactose</name>
        <dbReference type="ChEBI" id="CHEBI:27667"/>
    </ligand>
</feature>
<dbReference type="GO" id="GO:0030246">
    <property type="term" value="F:carbohydrate binding"/>
    <property type="evidence" value="ECO:0007669"/>
    <property type="project" value="InterPro"/>
</dbReference>
<keyword evidence="8" id="KW-0106">Calcium</keyword>
<dbReference type="InterPro" id="IPR015443">
    <property type="entry name" value="Aldose_1-epimerase"/>
</dbReference>
<comment type="subcellular location">
    <subcellularLocation>
        <location evidence="2">Cytoplasm</location>
    </subcellularLocation>
</comment>
<dbReference type="PIRSF" id="PIRSF005096">
    <property type="entry name" value="GALM"/>
    <property type="match status" value="1"/>
</dbReference>
<keyword evidence="10 11" id="KW-0119">Carbohydrate metabolism</keyword>
<dbReference type="Gene3D" id="2.70.98.10">
    <property type="match status" value="1"/>
</dbReference>
<name>A0A937F6T6_9BACT</name>
<evidence type="ECO:0000256" key="8">
    <source>
        <dbReference type="ARBA" id="ARBA00022837"/>
    </source>
</evidence>
<evidence type="ECO:0000256" key="13">
    <source>
        <dbReference type="PIRSR" id="PIRSR005096-2"/>
    </source>
</evidence>
<evidence type="ECO:0000256" key="16">
    <source>
        <dbReference type="SAM" id="SignalP"/>
    </source>
</evidence>
<dbReference type="EMBL" id="JAESIY010000004">
    <property type="protein sequence ID" value="MBL3656086.1"/>
    <property type="molecule type" value="Genomic_DNA"/>
</dbReference>
<keyword evidence="7" id="KW-0597">Phosphoprotein</keyword>
<dbReference type="InterPro" id="IPR014718">
    <property type="entry name" value="GH-type_carb-bd"/>
</dbReference>
<dbReference type="NCBIfam" id="NF008277">
    <property type="entry name" value="PRK11055.1"/>
    <property type="match status" value="1"/>
</dbReference>
<gene>
    <name evidence="17" type="ORF">JL102_08095</name>
</gene>
<dbReference type="FunFam" id="2.70.98.10:FF:000003">
    <property type="entry name" value="Aldose 1-epimerase"/>
    <property type="match status" value="1"/>
</dbReference>
<comment type="similarity">
    <text evidence="4 11">Belongs to the aldose epimerase family.</text>
</comment>
<evidence type="ECO:0000256" key="1">
    <source>
        <dbReference type="ARBA" id="ARBA00001913"/>
    </source>
</evidence>
<keyword evidence="16" id="KW-0732">Signal</keyword>
<evidence type="ECO:0000256" key="11">
    <source>
        <dbReference type="PIRNR" id="PIRNR005096"/>
    </source>
</evidence>
<comment type="catalytic activity">
    <reaction evidence="11">
        <text>alpha-D-glucose = beta-D-glucose</text>
        <dbReference type="Rhea" id="RHEA:10264"/>
        <dbReference type="ChEBI" id="CHEBI:15903"/>
        <dbReference type="ChEBI" id="CHEBI:17925"/>
        <dbReference type="EC" id="5.1.3.3"/>
    </reaction>
</comment>
<dbReference type="PROSITE" id="PS51257">
    <property type="entry name" value="PROKAR_LIPOPROTEIN"/>
    <property type="match status" value="1"/>
</dbReference>
<comment type="cofactor">
    <cofactor evidence="1">
        <name>Ca(2+)</name>
        <dbReference type="ChEBI" id="CHEBI:29108"/>
    </cofactor>
</comment>
<evidence type="ECO:0000256" key="15">
    <source>
        <dbReference type="SAM" id="MobiDB-lite"/>
    </source>
</evidence>
<evidence type="ECO:0000256" key="2">
    <source>
        <dbReference type="ARBA" id="ARBA00004496"/>
    </source>
</evidence>
<dbReference type="Proteomes" id="UP000659388">
    <property type="component" value="Unassembled WGS sequence"/>
</dbReference>
<organism evidence="17 18">
    <name type="scientific">Fulvivirga sediminis</name>
    <dbReference type="NCBI Taxonomy" id="2803949"/>
    <lineage>
        <taxon>Bacteria</taxon>
        <taxon>Pseudomonadati</taxon>
        <taxon>Bacteroidota</taxon>
        <taxon>Cytophagia</taxon>
        <taxon>Cytophagales</taxon>
        <taxon>Fulvivirgaceae</taxon>
        <taxon>Fulvivirga</taxon>
    </lineage>
</organism>
<dbReference type="GO" id="GO:0006006">
    <property type="term" value="P:glucose metabolic process"/>
    <property type="evidence" value="ECO:0007669"/>
    <property type="project" value="TreeGrafter"/>
</dbReference>
<evidence type="ECO:0000256" key="3">
    <source>
        <dbReference type="ARBA" id="ARBA00005028"/>
    </source>
</evidence>
<accession>A0A937F6T6</accession>
<reference evidence="17" key="1">
    <citation type="submission" date="2021-01" db="EMBL/GenBank/DDBJ databases">
        <title>Fulvivirga kasyanovii gen. nov., sp nov., a novel member of the phylum Bacteroidetes isolated from seawater in a mussel farm.</title>
        <authorList>
            <person name="Zhao L.-H."/>
            <person name="Wang Z.-J."/>
        </authorList>
    </citation>
    <scope>NUCLEOTIDE SEQUENCE</scope>
    <source>
        <strain evidence="17">2943</strain>
    </source>
</reference>
<proteinExistence type="inferred from homology"/>
<dbReference type="InterPro" id="IPR011013">
    <property type="entry name" value="Gal_mutarotase_sf_dom"/>
</dbReference>
<feature type="signal peptide" evidence="16">
    <location>
        <begin position="1"/>
        <end position="27"/>
    </location>
</feature>
<evidence type="ECO:0000256" key="7">
    <source>
        <dbReference type="ARBA" id="ARBA00022553"/>
    </source>
</evidence>
<dbReference type="GO" id="GO:0004034">
    <property type="term" value="F:aldose 1-epimerase activity"/>
    <property type="evidence" value="ECO:0007669"/>
    <property type="project" value="UniProtKB-EC"/>
</dbReference>
<evidence type="ECO:0000313" key="17">
    <source>
        <dbReference type="EMBL" id="MBL3656086.1"/>
    </source>
</evidence>
<comment type="pathway">
    <text evidence="3 11">Carbohydrate metabolism; hexose metabolism.</text>
</comment>
<keyword evidence="6" id="KW-0963">Cytoplasm</keyword>
<evidence type="ECO:0000256" key="14">
    <source>
        <dbReference type="PIRSR" id="PIRSR005096-3"/>
    </source>
</evidence>
<dbReference type="CDD" id="cd09019">
    <property type="entry name" value="galactose_mutarotase_like"/>
    <property type="match status" value="1"/>
</dbReference>
<feature type="active site" description="Proton donor" evidence="12">
    <location>
        <position position="222"/>
    </location>
</feature>
<feature type="compositionally biased region" description="Basic and acidic residues" evidence="15">
    <location>
        <begin position="30"/>
        <end position="43"/>
    </location>
</feature>
<feature type="active site" description="Proton acceptor" evidence="12">
    <location>
        <position position="358"/>
    </location>
</feature>
<sequence length="393" mass="42915">MKTKSAVYAIVLSLLTCFMITSCSNNSSNKEQKTTSSDMKKDSTAISKSDFGTTPDGKKVEQYTLTNANGIEMSVITLGGIITTLKTPDKDGNMGDIVLGFDNVDTYLESPYIGALIGRFGNRIAKGKFSLDGEEYTLATNDGSNHLHGGDKGFDKVVWEAQEITNASGVGLKLTYLSKDMEEGYPGNLEVTVTYMLTNEDDLEIDYTATTDKKTIVNLTQHTYFNLSADPSQDILDHVLSVDASAFLPIDGTLIPTGELRDVAGTPFDFTSPKKVGKEIAVDNEQLKLAKGYDHCWVLNGDGGMKEAATLYHEKSGRFMKVLTTEPAIQVYTGNFLDGTLTGKEKVNYAERSAICLETEHYPDAPNKSEFPSVVLEPGQTYNTKTTYSFSLK</sequence>
<protein>
    <recommendedName>
        <fullName evidence="11">Aldose 1-epimerase</fullName>
        <ecNumber evidence="11">5.1.3.3</ecNumber>
    </recommendedName>
</protein>